<dbReference type="AlphaFoldDB" id="A0A560LXN1"/>
<evidence type="ECO:0000313" key="1">
    <source>
        <dbReference type="EMBL" id="TWC00228.1"/>
    </source>
</evidence>
<name>A0A560LXN1_9BRAD</name>
<protein>
    <submittedName>
        <fullName evidence="1">Uncharacterized protein</fullName>
    </submittedName>
</protein>
<dbReference type="Proteomes" id="UP000321304">
    <property type="component" value="Unassembled WGS sequence"/>
</dbReference>
<accession>A0A560LXN1</accession>
<reference evidence="1 2" key="1">
    <citation type="submission" date="2019-06" db="EMBL/GenBank/DDBJ databases">
        <title>Genomic Encyclopedia of Type Strains, Phase IV (KMG-V): Genome sequencing to study the core and pangenomes of soil and plant-associated prokaryotes.</title>
        <authorList>
            <person name="Whitman W."/>
        </authorList>
    </citation>
    <scope>NUCLEOTIDE SEQUENCE [LARGE SCALE GENOMIC DNA]</scope>
    <source>
        <strain evidence="1 2">BR 10355</strain>
    </source>
</reference>
<evidence type="ECO:0000313" key="2">
    <source>
        <dbReference type="Proteomes" id="UP000321304"/>
    </source>
</evidence>
<dbReference type="EMBL" id="VITY01000005">
    <property type="protein sequence ID" value="TWC00228.1"/>
    <property type="molecule type" value="Genomic_DNA"/>
</dbReference>
<sequence length="78" mass="8819">MPNQKIASRDDRRNKNAVPCSIDRITGDASRYLTLIKQAIASGERFRAHAFEYTCATNDIEHRTTKAKHPWTTARSSA</sequence>
<proteinExistence type="predicted"/>
<organism evidence="1 2">
    <name type="scientific">Bradyrhizobium macuxiense</name>
    <dbReference type="NCBI Taxonomy" id="1755647"/>
    <lineage>
        <taxon>Bacteria</taxon>
        <taxon>Pseudomonadati</taxon>
        <taxon>Pseudomonadota</taxon>
        <taxon>Alphaproteobacteria</taxon>
        <taxon>Hyphomicrobiales</taxon>
        <taxon>Nitrobacteraceae</taxon>
        <taxon>Bradyrhizobium</taxon>
    </lineage>
</organism>
<gene>
    <name evidence="1" type="ORF">FBZ93_10520</name>
</gene>
<keyword evidence="2" id="KW-1185">Reference proteome</keyword>
<comment type="caution">
    <text evidence="1">The sequence shown here is derived from an EMBL/GenBank/DDBJ whole genome shotgun (WGS) entry which is preliminary data.</text>
</comment>